<keyword evidence="4" id="KW-1185">Reference proteome</keyword>
<name>A0ABR1RY14_9PEZI</name>
<keyword evidence="2" id="KW-0812">Transmembrane</keyword>
<evidence type="ECO:0000256" key="1">
    <source>
        <dbReference type="SAM" id="MobiDB-lite"/>
    </source>
</evidence>
<dbReference type="Proteomes" id="UP001444661">
    <property type="component" value="Unassembled WGS sequence"/>
</dbReference>
<evidence type="ECO:0000256" key="2">
    <source>
        <dbReference type="SAM" id="Phobius"/>
    </source>
</evidence>
<organism evidence="3 4">
    <name type="scientific">Apiospora rasikravindrae</name>
    <dbReference type="NCBI Taxonomy" id="990691"/>
    <lineage>
        <taxon>Eukaryota</taxon>
        <taxon>Fungi</taxon>
        <taxon>Dikarya</taxon>
        <taxon>Ascomycota</taxon>
        <taxon>Pezizomycotina</taxon>
        <taxon>Sordariomycetes</taxon>
        <taxon>Xylariomycetidae</taxon>
        <taxon>Amphisphaeriales</taxon>
        <taxon>Apiosporaceae</taxon>
        <taxon>Apiospora</taxon>
    </lineage>
</organism>
<comment type="caution">
    <text evidence="3">The sequence shown here is derived from an EMBL/GenBank/DDBJ whole genome shotgun (WGS) entry which is preliminary data.</text>
</comment>
<dbReference type="PANTHER" id="PTHR35394">
    <property type="entry name" value="DUF3176 DOMAIN-CONTAINING PROTEIN"/>
    <property type="match status" value="1"/>
</dbReference>
<keyword evidence="2" id="KW-0472">Membrane</keyword>
<evidence type="ECO:0000313" key="3">
    <source>
        <dbReference type="EMBL" id="KAK8022815.1"/>
    </source>
</evidence>
<dbReference type="InterPro" id="IPR021514">
    <property type="entry name" value="DUF3176"/>
</dbReference>
<proteinExistence type="predicted"/>
<accession>A0ABR1RY14</accession>
<dbReference type="EMBL" id="JAQQWK010000012">
    <property type="protein sequence ID" value="KAK8022815.1"/>
    <property type="molecule type" value="Genomic_DNA"/>
</dbReference>
<feature type="transmembrane region" description="Helical" evidence="2">
    <location>
        <begin position="72"/>
        <end position="94"/>
    </location>
</feature>
<feature type="region of interest" description="Disordered" evidence="1">
    <location>
        <begin position="1"/>
        <end position="20"/>
    </location>
</feature>
<keyword evidence="2" id="KW-1133">Transmembrane helix</keyword>
<dbReference type="PANTHER" id="PTHR35394:SF5">
    <property type="entry name" value="DUF3176 DOMAIN-CONTAINING PROTEIN"/>
    <property type="match status" value="1"/>
</dbReference>
<gene>
    <name evidence="3" type="ORF">PG993_013582</name>
</gene>
<evidence type="ECO:0000313" key="4">
    <source>
        <dbReference type="Proteomes" id="UP001444661"/>
    </source>
</evidence>
<dbReference type="Pfam" id="PF11374">
    <property type="entry name" value="DUF3176"/>
    <property type="match status" value="1"/>
</dbReference>
<feature type="transmembrane region" description="Helical" evidence="2">
    <location>
        <begin position="177"/>
        <end position="196"/>
    </location>
</feature>
<feature type="compositionally biased region" description="Polar residues" evidence="1">
    <location>
        <begin position="9"/>
        <end position="20"/>
    </location>
</feature>
<sequence>MHTPEAHSLASTNDEASQNGIGYRSPATLISLQGSQRTPPHEPEPDAYGIALVNERRSKIPSQQPPGLWSQWWVEILNCLLMIATLCAMIGVLYPNNRKPLPDLPYQVSINTIVSILSTALKASTALVLAEGISHLKWDWFQVYRLLNNLDIFDKASRGPLGCLQLLVALAQRGRQFAPILAAALTILTLALDPFYSAACSLLQLQESQHGSPSHTSQG</sequence>
<reference evidence="3 4" key="1">
    <citation type="submission" date="2023-01" db="EMBL/GenBank/DDBJ databases">
        <title>Analysis of 21 Apiospora genomes using comparative genomics revels a genus with tremendous synthesis potential of carbohydrate active enzymes and secondary metabolites.</title>
        <authorList>
            <person name="Sorensen T."/>
        </authorList>
    </citation>
    <scope>NUCLEOTIDE SEQUENCE [LARGE SCALE GENOMIC DNA]</scope>
    <source>
        <strain evidence="3 4">CBS 33761</strain>
    </source>
</reference>
<protein>
    <submittedName>
        <fullName evidence="3">Uncharacterized protein</fullName>
    </submittedName>
</protein>